<dbReference type="InterPro" id="IPR015424">
    <property type="entry name" value="PyrdxlP-dep_Trfase"/>
</dbReference>
<keyword evidence="5" id="KW-1185">Reference proteome</keyword>
<evidence type="ECO:0000259" key="3">
    <source>
        <dbReference type="Pfam" id="PF00266"/>
    </source>
</evidence>
<dbReference type="InterPro" id="IPR015421">
    <property type="entry name" value="PyrdxlP-dep_Trfase_major"/>
</dbReference>
<reference evidence="4 5" key="1">
    <citation type="journal article" date="2023" name="BMC Biotechnol.">
        <title>Vitis rotundifolia cv Carlos genome sequencing.</title>
        <authorList>
            <person name="Huff M."/>
            <person name="Hulse-Kemp A."/>
            <person name="Scheffler B."/>
            <person name="Youngblood R."/>
            <person name="Simpson S."/>
            <person name="Babiker E."/>
            <person name="Staton M."/>
        </authorList>
    </citation>
    <scope>NUCLEOTIDE SEQUENCE [LARGE SCALE GENOMIC DNA]</scope>
    <source>
        <tissue evidence="4">Leaf</tissue>
    </source>
</reference>
<accession>A0AA39ABB5</accession>
<feature type="domain" description="Aminotransferase class V" evidence="3">
    <location>
        <begin position="91"/>
        <end position="431"/>
    </location>
</feature>
<evidence type="ECO:0000256" key="1">
    <source>
        <dbReference type="ARBA" id="ARBA00022898"/>
    </source>
</evidence>
<dbReference type="InterPro" id="IPR000192">
    <property type="entry name" value="Aminotrans_V_dom"/>
</dbReference>
<dbReference type="Proteomes" id="UP001168098">
    <property type="component" value="Unassembled WGS sequence"/>
</dbReference>
<name>A0AA39ABB5_VITRO</name>
<dbReference type="Gene3D" id="3.90.1150.10">
    <property type="entry name" value="Aspartate Aminotransferase, domain 1"/>
    <property type="match status" value="1"/>
</dbReference>
<dbReference type="EMBL" id="JARBHA010000004">
    <property type="protein sequence ID" value="KAJ9704059.1"/>
    <property type="molecule type" value="Genomic_DNA"/>
</dbReference>
<evidence type="ECO:0000313" key="4">
    <source>
        <dbReference type="EMBL" id="KAJ9704059.1"/>
    </source>
</evidence>
<dbReference type="PANTHER" id="PTHR43586:SF8">
    <property type="entry name" value="CYSTEINE DESULFURASE 1, CHLOROPLASTIC"/>
    <property type="match status" value="1"/>
</dbReference>
<protein>
    <recommendedName>
        <fullName evidence="3">Aminotransferase class V domain-containing protein</fullName>
    </recommendedName>
</protein>
<dbReference type="AlphaFoldDB" id="A0AA39ABB5"/>
<dbReference type="PANTHER" id="PTHR43586">
    <property type="entry name" value="CYSTEINE DESULFURASE"/>
    <property type="match status" value="1"/>
</dbReference>
<dbReference type="Gene3D" id="3.40.640.10">
    <property type="entry name" value="Type I PLP-dependent aspartate aminotransferase-like (Major domain)"/>
    <property type="match status" value="1"/>
</dbReference>
<comment type="caution">
    <text evidence="4">The sequence shown here is derived from an EMBL/GenBank/DDBJ whole genome shotgun (WGS) entry which is preliminary data.</text>
</comment>
<feature type="region of interest" description="Disordered" evidence="2">
    <location>
        <begin position="19"/>
        <end position="44"/>
    </location>
</feature>
<keyword evidence="1" id="KW-0663">Pyridoxal phosphate</keyword>
<evidence type="ECO:0000256" key="2">
    <source>
        <dbReference type="SAM" id="MobiDB-lite"/>
    </source>
</evidence>
<proteinExistence type="predicted"/>
<dbReference type="Pfam" id="PF00266">
    <property type="entry name" value="Aminotran_5"/>
    <property type="match status" value="1"/>
</dbReference>
<dbReference type="InterPro" id="IPR015422">
    <property type="entry name" value="PyrdxlP-dep_Trfase_small"/>
</dbReference>
<evidence type="ECO:0000313" key="5">
    <source>
        <dbReference type="Proteomes" id="UP001168098"/>
    </source>
</evidence>
<gene>
    <name evidence="4" type="ORF">PVL29_005374</name>
</gene>
<dbReference type="SUPFAM" id="SSF53383">
    <property type="entry name" value="PLP-dependent transferases"/>
    <property type="match status" value="1"/>
</dbReference>
<organism evidence="4 5">
    <name type="scientific">Vitis rotundifolia</name>
    <name type="common">Muscadine grape</name>
    <dbReference type="NCBI Taxonomy" id="103349"/>
    <lineage>
        <taxon>Eukaryota</taxon>
        <taxon>Viridiplantae</taxon>
        <taxon>Streptophyta</taxon>
        <taxon>Embryophyta</taxon>
        <taxon>Tracheophyta</taxon>
        <taxon>Spermatophyta</taxon>
        <taxon>Magnoliopsida</taxon>
        <taxon>eudicotyledons</taxon>
        <taxon>Gunneridae</taxon>
        <taxon>Pentapetalae</taxon>
        <taxon>rosids</taxon>
        <taxon>Vitales</taxon>
        <taxon>Vitaceae</taxon>
        <taxon>Viteae</taxon>
        <taxon>Vitis</taxon>
    </lineage>
</organism>
<sequence>MELEQLLFGESISAPKADRSHAKTYETMASSISSSSKDSDELSHGSESFTMVDMSVPKTVSAEKKLAWLRSQIVVGDGEFKSPYGLRRLTYADHTASGRCLHYIENYIVNNVLPFYGNTHTSDSFVGDRTTKMVHEATKYVKKCLGGKQDDALLFCGSGTTAAIKRLQEVMGIASPSIMRERVLNTLRSEERWVVFVGPYEHHSNLLSWRQSLAEVVEIGLDENGLIDMKALRQQLESYKYTNRPLLGSFSACSNVTGIYTNTRALAKILHQHGAFVCFDFAASGPYVEIDMRSGELDGYDAIFLSPHKFLGGPGTPGILLMSKVLYNLASSPPSTCGGGTVAFVNGFNEKDTLYVDEIEEREDAGTPPIVQKIKTALTFWVKEYIGYNVIEQMEHMYIEAALERLLPNPNIKVLGNTSAKRQAILSFLVYSTTNSSSDGMKDSRGDIEGRFYMWRETGNKRGKPLHGPFVAKLLNDLFGIQARGGCACAGPYGHSLLNVDETRSLAFRSAIHNGNNGVKPGWTRISFPYYMSIEEFEFILAALEFIATYGQRFLPLYNFNWKTGNWTFKKKALKDALAGKENNGNFGGLSLPRAMQASTMSNRSEAPHNNADENDEIINKYTSYLETAKRIASLLEKFPPHRRVPEDIDLNLCTFRC</sequence>